<organism evidence="3 4">
    <name type="scientific">Rotaria magnacalcarata</name>
    <dbReference type="NCBI Taxonomy" id="392030"/>
    <lineage>
        <taxon>Eukaryota</taxon>
        <taxon>Metazoa</taxon>
        <taxon>Spiralia</taxon>
        <taxon>Gnathifera</taxon>
        <taxon>Rotifera</taxon>
        <taxon>Eurotatoria</taxon>
        <taxon>Bdelloidea</taxon>
        <taxon>Philodinida</taxon>
        <taxon>Philodinidae</taxon>
        <taxon>Rotaria</taxon>
    </lineage>
</organism>
<dbReference type="GO" id="GO:0050708">
    <property type="term" value="P:regulation of protein secretion"/>
    <property type="evidence" value="ECO:0007669"/>
    <property type="project" value="TreeGrafter"/>
</dbReference>
<dbReference type="PANTHER" id="PTHR45965:SF3">
    <property type="entry name" value="INACTIVE RHOMBOID PROTEIN 1"/>
    <property type="match status" value="1"/>
</dbReference>
<evidence type="ECO:0000256" key="1">
    <source>
        <dbReference type="ARBA" id="ARBA00009045"/>
    </source>
</evidence>
<keyword evidence="2" id="KW-0812">Transmembrane</keyword>
<comment type="caution">
    <text evidence="3">The sequence shown here is derived from an EMBL/GenBank/DDBJ whole genome shotgun (WGS) entry which is preliminary data.</text>
</comment>
<accession>A0A8S3ETM7</accession>
<dbReference type="PANTHER" id="PTHR45965">
    <property type="entry name" value="INACTIVE RHOMBOID PROTEIN"/>
    <property type="match status" value="1"/>
</dbReference>
<evidence type="ECO:0000256" key="2">
    <source>
        <dbReference type="SAM" id="Phobius"/>
    </source>
</evidence>
<sequence length="236" mass="26917">VTSRINTSSSQRQLQNKNGLLHVFLSHFSHSNHQSLKQQQKKLAEIHESYRSHRPYFTYWVTFVQIIVCVISLIVYGNAPLSSTQSKNASIFKQQKFDLAMNPWFGPYPADLIRLGAKYTPCIRTHDEVKIRYEKQARLEAMSGCCIDSTTGHCMQTLSQQCLSRAGLTWHRTSIISKNLKDENNIIYPAVCGLTPETCTKRLIGNRAREDDSSWSSTSVDSNIFKWSSNAVKWPV</sequence>
<dbReference type="GO" id="GO:0042058">
    <property type="term" value="P:regulation of epidermal growth factor receptor signaling pathway"/>
    <property type="evidence" value="ECO:0007669"/>
    <property type="project" value="TreeGrafter"/>
</dbReference>
<keyword evidence="2" id="KW-0472">Membrane</keyword>
<dbReference type="InterPro" id="IPR051512">
    <property type="entry name" value="Inactive_Rhomboid"/>
</dbReference>
<evidence type="ECO:0000313" key="3">
    <source>
        <dbReference type="EMBL" id="CAF5085100.1"/>
    </source>
</evidence>
<dbReference type="GO" id="GO:0005789">
    <property type="term" value="C:endoplasmic reticulum membrane"/>
    <property type="evidence" value="ECO:0007669"/>
    <property type="project" value="TreeGrafter"/>
</dbReference>
<comment type="similarity">
    <text evidence="1">Belongs to the peptidase S54 family.</text>
</comment>
<dbReference type="AlphaFoldDB" id="A0A8S3ETM7"/>
<keyword evidence="2" id="KW-1133">Transmembrane helix</keyword>
<feature type="transmembrane region" description="Helical" evidence="2">
    <location>
        <begin position="56"/>
        <end position="77"/>
    </location>
</feature>
<name>A0A8S3ETM7_9BILA</name>
<dbReference type="EMBL" id="CAJOBH010234590">
    <property type="protein sequence ID" value="CAF5085100.1"/>
    <property type="molecule type" value="Genomic_DNA"/>
</dbReference>
<feature type="non-terminal residue" evidence="3">
    <location>
        <position position="1"/>
    </location>
</feature>
<dbReference type="Proteomes" id="UP000681967">
    <property type="component" value="Unassembled WGS sequence"/>
</dbReference>
<protein>
    <submittedName>
        <fullName evidence="3">Uncharacterized protein</fullName>
    </submittedName>
</protein>
<evidence type="ECO:0000313" key="4">
    <source>
        <dbReference type="Proteomes" id="UP000681967"/>
    </source>
</evidence>
<proteinExistence type="inferred from homology"/>
<gene>
    <name evidence="3" type="ORF">BYL167_LOCUS62422</name>
</gene>
<reference evidence="3" key="1">
    <citation type="submission" date="2021-02" db="EMBL/GenBank/DDBJ databases">
        <authorList>
            <person name="Nowell W R."/>
        </authorList>
    </citation>
    <scope>NUCLEOTIDE SEQUENCE</scope>
</reference>